<accession>M7PSC6</accession>
<comment type="catalytic activity">
    <reaction evidence="6">
        <text>guanosine(2251) in 23S rRNA + S-adenosyl-L-methionine = 2'-O-methylguanosine(2251) in 23S rRNA + S-adenosyl-L-homocysteine + H(+)</text>
        <dbReference type="Rhea" id="RHEA:24140"/>
        <dbReference type="Rhea" id="RHEA-COMP:10239"/>
        <dbReference type="Rhea" id="RHEA-COMP:10241"/>
        <dbReference type="ChEBI" id="CHEBI:15378"/>
        <dbReference type="ChEBI" id="CHEBI:57856"/>
        <dbReference type="ChEBI" id="CHEBI:59789"/>
        <dbReference type="ChEBI" id="CHEBI:74269"/>
        <dbReference type="ChEBI" id="CHEBI:74445"/>
        <dbReference type="EC" id="2.1.1.185"/>
    </reaction>
</comment>
<keyword evidence="5 6" id="KW-0949">S-adenosyl-L-methionine</keyword>
<dbReference type="Pfam" id="PF00588">
    <property type="entry name" value="SpoU_methylase"/>
    <property type="match status" value="1"/>
</dbReference>
<reference evidence="8 9" key="1">
    <citation type="journal article" date="2013" name="Genome Announc.">
        <title>Draft Genome Sequence of Methylophaga lonarensis MPLT, a Haloalkaliphilic (Non-Methane-Utilizing) Methylotroph.</title>
        <authorList>
            <person name="Shetty S.A."/>
            <person name="Marathe N.P."/>
            <person name="Munot H."/>
            <person name="Antony C.P."/>
            <person name="Dhotre D.P."/>
            <person name="Murrell J.C."/>
            <person name="Shouche Y.S."/>
        </authorList>
    </citation>
    <scope>NUCLEOTIDE SEQUENCE [LARGE SCALE GENOMIC DNA]</scope>
    <source>
        <strain evidence="8 9">MPL</strain>
    </source>
</reference>
<evidence type="ECO:0000256" key="2">
    <source>
        <dbReference type="ARBA" id="ARBA00022552"/>
    </source>
</evidence>
<dbReference type="NCBIfam" id="TIGR00186">
    <property type="entry name" value="rRNA_methyl_3"/>
    <property type="match status" value="1"/>
</dbReference>
<name>M7PSC6_9GAMM</name>
<organism evidence="8 9">
    <name type="scientific">Methylophaga lonarensis MPL</name>
    <dbReference type="NCBI Taxonomy" id="1286106"/>
    <lineage>
        <taxon>Bacteria</taxon>
        <taxon>Pseudomonadati</taxon>
        <taxon>Pseudomonadota</taxon>
        <taxon>Gammaproteobacteria</taxon>
        <taxon>Thiotrichales</taxon>
        <taxon>Piscirickettsiaceae</taxon>
        <taxon>Methylophaga</taxon>
    </lineage>
</organism>
<feature type="binding site" evidence="6">
    <location>
        <position position="216"/>
    </location>
    <ligand>
        <name>S-adenosyl-L-methionine</name>
        <dbReference type="ChEBI" id="CHEBI:59789"/>
    </ligand>
</feature>
<dbReference type="GO" id="GO:0005829">
    <property type="term" value="C:cytosol"/>
    <property type="evidence" value="ECO:0007669"/>
    <property type="project" value="TreeGrafter"/>
</dbReference>
<feature type="binding site" evidence="6">
    <location>
        <position position="187"/>
    </location>
    <ligand>
        <name>S-adenosyl-L-methionine</name>
        <dbReference type="ChEBI" id="CHEBI:59789"/>
    </ligand>
</feature>
<dbReference type="Pfam" id="PF08032">
    <property type="entry name" value="SpoU_sub_bind"/>
    <property type="match status" value="1"/>
</dbReference>
<dbReference type="InterPro" id="IPR004441">
    <property type="entry name" value="rRNA_MeTrfase_TrmH"/>
</dbReference>
<keyword evidence="2 6" id="KW-0698">rRNA processing</keyword>
<dbReference type="InterPro" id="IPR001537">
    <property type="entry name" value="SpoU_MeTrfase"/>
</dbReference>
<comment type="similarity">
    <text evidence="6">Belongs to the class IV-like SAM-binding methyltransferase superfamily. RNA methyltransferase TrmH family. RlmB subfamily.</text>
</comment>
<dbReference type="EMBL" id="APHR01000027">
    <property type="protein sequence ID" value="EMR13319.1"/>
    <property type="molecule type" value="Genomic_DNA"/>
</dbReference>
<keyword evidence="1 6" id="KW-0963">Cytoplasm</keyword>
<keyword evidence="9" id="KW-1185">Reference proteome</keyword>
<proteinExistence type="inferred from homology"/>
<evidence type="ECO:0000313" key="9">
    <source>
        <dbReference type="Proteomes" id="UP000012019"/>
    </source>
</evidence>
<dbReference type="PANTHER" id="PTHR46429:SF1">
    <property type="entry name" value="23S RRNA (GUANOSINE-2'-O-)-METHYLTRANSFERASE RLMB"/>
    <property type="match status" value="1"/>
</dbReference>
<feature type="domain" description="RNA 2-O ribose methyltransferase substrate binding" evidence="7">
    <location>
        <begin position="2"/>
        <end position="70"/>
    </location>
</feature>
<dbReference type="PATRIC" id="fig|1286106.3.peg.1105"/>
<dbReference type="Proteomes" id="UP000012019">
    <property type="component" value="Unassembled WGS sequence"/>
</dbReference>
<dbReference type="InterPro" id="IPR024915">
    <property type="entry name" value="23S_rRNA_MeTrfase_RlmB"/>
</dbReference>
<dbReference type="InterPro" id="IPR029026">
    <property type="entry name" value="tRNA_m1G_MTases_N"/>
</dbReference>
<keyword evidence="4 6" id="KW-0808">Transferase</keyword>
<evidence type="ECO:0000256" key="5">
    <source>
        <dbReference type="ARBA" id="ARBA00022691"/>
    </source>
</evidence>
<evidence type="ECO:0000256" key="4">
    <source>
        <dbReference type="ARBA" id="ARBA00022679"/>
    </source>
</evidence>
<dbReference type="PANTHER" id="PTHR46429">
    <property type="entry name" value="23S RRNA (GUANOSINE-2'-O-)-METHYLTRANSFERASE RLMB"/>
    <property type="match status" value="1"/>
</dbReference>
<comment type="subcellular location">
    <subcellularLocation>
        <location evidence="6">Cytoplasm</location>
    </subcellularLocation>
</comment>
<dbReference type="InterPro" id="IPR013123">
    <property type="entry name" value="SpoU_subst-bd"/>
</dbReference>
<dbReference type="SUPFAM" id="SSF75217">
    <property type="entry name" value="alpha/beta knot"/>
    <property type="match status" value="1"/>
</dbReference>
<dbReference type="CDD" id="cd18103">
    <property type="entry name" value="SpoU-like_RlmB"/>
    <property type="match status" value="1"/>
</dbReference>
<dbReference type="GO" id="GO:0003723">
    <property type="term" value="F:RNA binding"/>
    <property type="evidence" value="ECO:0007669"/>
    <property type="project" value="InterPro"/>
</dbReference>
<dbReference type="eggNOG" id="COG0566">
    <property type="taxonomic scope" value="Bacteria"/>
</dbReference>
<sequence length="235" mass="25500">MQAALDAPSSRVIEVWLADARHDQRVKAIAESADRLGLKTHAVEREQLDELLPDKIHQGCIARCKPLEALGEIELGMLLDDLEQQPLLLILDGVQDPHNLGACLRTAEAAGAHAVIAPKDRASGLTATAIKISSGSAERLPFFQVTNLARVLRELQQRGIWIIGTSGESEQSLYQSGLTGPVAIVLGAEGKGIRRLTREHCDEVVFIPMQGQTESLNVSVAAGVCLYEAYRQRLL</sequence>
<gene>
    <name evidence="6" type="primary">rlmB</name>
    <name evidence="8" type="ORF">MPL1_05509</name>
</gene>
<comment type="function">
    <text evidence="6">Specifically methylates the ribose of guanosine 2251 in 23S rRNA.</text>
</comment>
<evidence type="ECO:0000256" key="3">
    <source>
        <dbReference type="ARBA" id="ARBA00022603"/>
    </source>
</evidence>
<dbReference type="SUPFAM" id="SSF55315">
    <property type="entry name" value="L30e-like"/>
    <property type="match status" value="1"/>
</dbReference>
<feature type="binding site" evidence="6">
    <location>
        <position position="207"/>
    </location>
    <ligand>
        <name>S-adenosyl-L-methionine</name>
        <dbReference type="ChEBI" id="CHEBI:59789"/>
    </ligand>
</feature>
<evidence type="ECO:0000256" key="1">
    <source>
        <dbReference type="ARBA" id="ARBA00022490"/>
    </source>
</evidence>
<dbReference type="AlphaFoldDB" id="M7PSC6"/>
<dbReference type="FunFam" id="3.40.1280.10:FF:000008">
    <property type="entry name" value="Group 3 RNA methyltransferase TrmH"/>
    <property type="match status" value="1"/>
</dbReference>
<dbReference type="EC" id="2.1.1.185" evidence="6"/>
<dbReference type="Gene3D" id="3.30.1330.30">
    <property type="match status" value="1"/>
</dbReference>
<dbReference type="Gene3D" id="3.40.1280.10">
    <property type="match status" value="1"/>
</dbReference>
<dbReference type="HAMAP" id="MF_01887">
    <property type="entry name" value="23SrRNA_methyltr_B"/>
    <property type="match status" value="1"/>
</dbReference>
<comment type="caution">
    <text evidence="8">The sequence shown here is derived from an EMBL/GenBank/DDBJ whole genome shotgun (WGS) entry which is preliminary data.</text>
</comment>
<dbReference type="SMART" id="SM00967">
    <property type="entry name" value="SpoU_sub_bind"/>
    <property type="match status" value="1"/>
</dbReference>
<dbReference type="InterPro" id="IPR029028">
    <property type="entry name" value="Alpha/beta_knot_MTases"/>
</dbReference>
<dbReference type="InterPro" id="IPR029064">
    <property type="entry name" value="Ribosomal_eL30-like_sf"/>
</dbReference>
<evidence type="ECO:0000313" key="8">
    <source>
        <dbReference type="EMBL" id="EMR13319.1"/>
    </source>
</evidence>
<evidence type="ECO:0000256" key="6">
    <source>
        <dbReference type="HAMAP-Rule" id="MF_01887"/>
    </source>
</evidence>
<dbReference type="STRING" id="1286106.MPL1_05509"/>
<protein>
    <recommendedName>
        <fullName evidence="6">23S rRNA (guanosine-2'-O-)-methyltransferase RlmB</fullName>
        <ecNumber evidence="6">2.1.1.185</ecNumber>
    </recommendedName>
    <alternativeName>
        <fullName evidence="6">23S rRNA (guanosine2251 2'-O)-methyltransferase</fullName>
    </alternativeName>
    <alternativeName>
        <fullName evidence="6">23S rRNA Gm2251 2'-O-methyltransferase</fullName>
    </alternativeName>
</protein>
<keyword evidence="3 6" id="KW-0489">Methyltransferase</keyword>
<dbReference type="GO" id="GO:0070039">
    <property type="term" value="F:rRNA (guanosine-2'-O-)-methyltransferase activity"/>
    <property type="evidence" value="ECO:0007669"/>
    <property type="project" value="UniProtKB-UniRule"/>
</dbReference>
<evidence type="ECO:0000259" key="7">
    <source>
        <dbReference type="SMART" id="SM00967"/>
    </source>
</evidence>